<feature type="non-terminal residue" evidence="6">
    <location>
        <position position="1"/>
    </location>
</feature>
<dbReference type="Proteomes" id="UP001497623">
    <property type="component" value="Unassembled WGS sequence"/>
</dbReference>
<keyword evidence="7" id="KW-1185">Reference proteome</keyword>
<evidence type="ECO:0000256" key="2">
    <source>
        <dbReference type="ARBA" id="ARBA00022771"/>
    </source>
</evidence>
<organism evidence="6 7">
    <name type="scientific">Meganyctiphanes norvegica</name>
    <name type="common">Northern krill</name>
    <name type="synonym">Thysanopoda norvegica</name>
    <dbReference type="NCBI Taxonomy" id="48144"/>
    <lineage>
        <taxon>Eukaryota</taxon>
        <taxon>Metazoa</taxon>
        <taxon>Ecdysozoa</taxon>
        <taxon>Arthropoda</taxon>
        <taxon>Crustacea</taxon>
        <taxon>Multicrustacea</taxon>
        <taxon>Malacostraca</taxon>
        <taxon>Eumalacostraca</taxon>
        <taxon>Eucarida</taxon>
        <taxon>Euphausiacea</taxon>
        <taxon>Euphausiidae</taxon>
        <taxon>Meganyctiphanes</taxon>
    </lineage>
</organism>
<evidence type="ECO:0000259" key="5">
    <source>
        <dbReference type="PROSITE" id="PS50089"/>
    </source>
</evidence>
<gene>
    <name evidence="6" type="ORF">MNOR_LOCUS32176</name>
</gene>
<feature type="non-terminal residue" evidence="6">
    <location>
        <position position="130"/>
    </location>
</feature>
<evidence type="ECO:0000256" key="1">
    <source>
        <dbReference type="ARBA" id="ARBA00022723"/>
    </source>
</evidence>
<keyword evidence="2 4" id="KW-0863">Zinc-finger</keyword>
<name>A0AAV2S4H3_MEGNR</name>
<dbReference type="AlphaFoldDB" id="A0AAV2S4H3"/>
<dbReference type="GO" id="GO:0016567">
    <property type="term" value="P:protein ubiquitination"/>
    <property type="evidence" value="ECO:0007669"/>
    <property type="project" value="TreeGrafter"/>
</dbReference>
<dbReference type="GO" id="GO:0008270">
    <property type="term" value="F:zinc ion binding"/>
    <property type="evidence" value="ECO:0007669"/>
    <property type="project" value="UniProtKB-KW"/>
</dbReference>
<dbReference type="InterPro" id="IPR017907">
    <property type="entry name" value="Znf_RING_CS"/>
</dbReference>
<keyword evidence="3" id="KW-0862">Zinc</keyword>
<evidence type="ECO:0000256" key="3">
    <source>
        <dbReference type="ARBA" id="ARBA00022833"/>
    </source>
</evidence>
<sequence length="130" mass="15224">FQYKQIMDCKVCLGRFNKRKRRPRVLSCGHTFCSYCITTLLVREKSLLCPNCRKPQDKVASATDLSINFDMESLCHEARIQDEWIGALCKLVKKQEANIKDLKLKQEPVLEQEAHDVKNLVKPFINEYYK</sequence>
<keyword evidence="1" id="KW-0479">Metal-binding</keyword>
<feature type="domain" description="RING-type" evidence="5">
    <location>
        <begin position="9"/>
        <end position="53"/>
    </location>
</feature>
<dbReference type="Pfam" id="PF13639">
    <property type="entry name" value="zf-RING_2"/>
    <property type="match status" value="1"/>
</dbReference>
<protein>
    <recommendedName>
        <fullName evidence="5">RING-type domain-containing protein</fullName>
    </recommendedName>
</protein>
<dbReference type="InterPro" id="IPR013083">
    <property type="entry name" value="Znf_RING/FYVE/PHD"/>
</dbReference>
<dbReference type="PANTHER" id="PTHR22791">
    <property type="entry name" value="RING-TYPE DOMAIN-CONTAINING PROTEIN"/>
    <property type="match status" value="1"/>
</dbReference>
<evidence type="ECO:0000313" key="6">
    <source>
        <dbReference type="EMBL" id="CAL4158953.1"/>
    </source>
</evidence>
<comment type="caution">
    <text evidence="6">The sequence shown here is derived from an EMBL/GenBank/DDBJ whole genome shotgun (WGS) entry which is preliminary data.</text>
</comment>
<dbReference type="PROSITE" id="PS50089">
    <property type="entry name" value="ZF_RING_2"/>
    <property type="match status" value="1"/>
</dbReference>
<dbReference type="EMBL" id="CAXKWB010043121">
    <property type="protein sequence ID" value="CAL4158953.1"/>
    <property type="molecule type" value="Genomic_DNA"/>
</dbReference>
<reference evidence="6 7" key="1">
    <citation type="submission" date="2024-05" db="EMBL/GenBank/DDBJ databases">
        <authorList>
            <person name="Wallberg A."/>
        </authorList>
    </citation>
    <scope>NUCLEOTIDE SEQUENCE [LARGE SCALE GENOMIC DNA]</scope>
</reference>
<dbReference type="PROSITE" id="PS00518">
    <property type="entry name" value="ZF_RING_1"/>
    <property type="match status" value="1"/>
</dbReference>
<dbReference type="SMART" id="SM00184">
    <property type="entry name" value="RING"/>
    <property type="match status" value="1"/>
</dbReference>
<dbReference type="PANTHER" id="PTHR22791:SF6">
    <property type="entry name" value="RING-TYPE DOMAIN-CONTAINING PROTEIN"/>
    <property type="match status" value="1"/>
</dbReference>
<evidence type="ECO:0000313" key="7">
    <source>
        <dbReference type="Proteomes" id="UP001497623"/>
    </source>
</evidence>
<evidence type="ECO:0000256" key="4">
    <source>
        <dbReference type="PROSITE-ProRule" id="PRU00175"/>
    </source>
</evidence>
<dbReference type="InterPro" id="IPR001841">
    <property type="entry name" value="Znf_RING"/>
</dbReference>
<dbReference type="Gene3D" id="3.30.40.10">
    <property type="entry name" value="Zinc/RING finger domain, C3HC4 (zinc finger)"/>
    <property type="match status" value="1"/>
</dbReference>
<dbReference type="InterPro" id="IPR051435">
    <property type="entry name" value="RING_finger_E3_ubiq-ligases"/>
</dbReference>
<dbReference type="GO" id="GO:0061630">
    <property type="term" value="F:ubiquitin protein ligase activity"/>
    <property type="evidence" value="ECO:0007669"/>
    <property type="project" value="TreeGrafter"/>
</dbReference>
<proteinExistence type="predicted"/>
<dbReference type="SUPFAM" id="SSF57850">
    <property type="entry name" value="RING/U-box"/>
    <property type="match status" value="1"/>
</dbReference>
<accession>A0AAV2S4H3</accession>